<dbReference type="EMBL" id="UINC01001002">
    <property type="protein sequence ID" value="SUZ67067.1"/>
    <property type="molecule type" value="Genomic_DNA"/>
</dbReference>
<dbReference type="AlphaFoldDB" id="A0A381PLN6"/>
<protein>
    <submittedName>
        <fullName evidence="1">Uncharacterized protein</fullName>
    </submittedName>
</protein>
<accession>A0A381PLN6</accession>
<organism evidence="1">
    <name type="scientific">marine metagenome</name>
    <dbReference type="NCBI Taxonomy" id="408172"/>
    <lineage>
        <taxon>unclassified sequences</taxon>
        <taxon>metagenomes</taxon>
        <taxon>ecological metagenomes</taxon>
    </lineage>
</organism>
<name>A0A381PLN6_9ZZZZ</name>
<gene>
    <name evidence="1" type="ORF">METZ01_LOCUS19921</name>
</gene>
<proteinExistence type="predicted"/>
<evidence type="ECO:0000313" key="1">
    <source>
        <dbReference type="EMBL" id="SUZ67067.1"/>
    </source>
</evidence>
<sequence>MITRISVIRNLLLPEDVSGVSSTIAHWVLELGKAKLEERKGRGKHLG</sequence>
<reference evidence="1" key="1">
    <citation type="submission" date="2018-05" db="EMBL/GenBank/DDBJ databases">
        <authorList>
            <person name="Lanie J.A."/>
            <person name="Ng W.-L."/>
            <person name="Kazmierczak K.M."/>
            <person name="Andrzejewski T.M."/>
            <person name="Davidsen T.M."/>
            <person name="Wayne K.J."/>
            <person name="Tettelin H."/>
            <person name="Glass J.I."/>
            <person name="Rusch D."/>
            <person name="Podicherti R."/>
            <person name="Tsui H.-C.T."/>
            <person name="Winkler M.E."/>
        </authorList>
    </citation>
    <scope>NUCLEOTIDE SEQUENCE</scope>
</reference>